<evidence type="ECO:0000313" key="2">
    <source>
        <dbReference type="Proteomes" id="UP000694417"/>
    </source>
</evidence>
<dbReference type="Proteomes" id="UP000694417">
    <property type="component" value="Unplaced"/>
</dbReference>
<dbReference type="AlphaFoldDB" id="A0A8D2KLH6"/>
<dbReference type="Gene3D" id="1.10.10.1740">
    <property type="entry name" value="Transmembrane protein 14-like"/>
    <property type="match status" value="1"/>
</dbReference>
<accession>A0A8D2KLH6</accession>
<evidence type="ECO:0000313" key="1">
    <source>
        <dbReference type="Ensembl" id="ENSUPAP00010022651.1"/>
    </source>
</evidence>
<proteinExistence type="predicted"/>
<protein>
    <submittedName>
        <fullName evidence="1">Uncharacterized protein</fullName>
    </submittedName>
</protein>
<organism evidence="1 2">
    <name type="scientific">Urocitellus parryii</name>
    <name type="common">Arctic ground squirrel</name>
    <name type="synonym">Spermophilus parryii</name>
    <dbReference type="NCBI Taxonomy" id="9999"/>
    <lineage>
        <taxon>Eukaryota</taxon>
        <taxon>Metazoa</taxon>
        <taxon>Chordata</taxon>
        <taxon>Craniata</taxon>
        <taxon>Vertebrata</taxon>
        <taxon>Euteleostomi</taxon>
        <taxon>Mammalia</taxon>
        <taxon>Eutheria</taxon>
        <taxon>Euarchontoglires</taxon>
        <taxon>Glires</taxon>
        <taxon>Rodentia</taxon>
        <taxon>Sciuromorpha</taxon>
        <taxon>Sciuridae</taxon>
        <taxon>Xerinae</taxon>
        <taxon>Marmotini</taxon>
        <taxon>Urocitellus</taxon>
    </lineage>
</organism>
<keyword evidence="2" id="KW-1185">Reference proteome</keyword>
<dbReference type="InterPro" id="IPR044890">
    <property type="entry name" value="TMEM14_sf"/>
</dbReference>
<sequence length="112" mass="12545">MQKNSGPWCLYIILALLRSTGCYWWNHWLCKSRQCAVPGSWDLLWEFSRPGCLSAVSGSQELLGFPSYFLDHGIMGVNFYHSGKFMPGGLITGTSLLMVAKLGISMLNRPQL</sequence>
<reference evidence="1" key="2">
    <citation type="submission" date="2025-09" db="UniProtKB">
        <authorList>
            <consortium name="Ensembl"/>
        </authorList>
    </citation>
    <scope>IDENTIFICATION</scope>
</reference>
<reference evidence="1" key="1">
    <citation type="submission" date="2025-08" db="UniProtKB">
        <authorList>
            <consortium name="Ensembl"/>
        </authorList>
    </citation>
    <scope>IDENTIFICATION</scope>
</reference>
<name>A0A8D2KLH6_UROPR</name>
<dbReference type="Ensembl" id="ENSUPAT00010025779.1">
    <property type="protein sequence ID" value="ENSUPAP00010022651.1"/>
    <property type="gene ID" value="ENSUPAG00010017975.1"/>
</dbReference>